<dbReference type="Gene3D" id="3.40.50.2300">
    <property type="match status" value="1"/>
</dbReference>
<keyword evidence="5" id="KW-1185">Reference proteome</keyword>
<keyword evidence="1 2" id="KW-0597">Phosphoprotein</keyword>
<reference evidence="5" key="1">
    <citation type="journal article" date="2011" name="MBio">
        <title>Novel metabolic attributes of the genus Cyanothece, comprising a group of unicellular nitrogen-fixing Cyanobacteria.</title>
        <authorList>
            <person name="Bandyopadhyay A."/>
            <person name="Elvitigala T."/>
            <person name="Welsh E."/>
            <person name="Stockel J."/>
            <person name="Liberton M."/>
            <person name="Min H."/>
            <person name="Sherman L.A."/>
            <person name="Pakrasi H.B."/>
        </authorList>
    </citation>
    <scope>NUCLEOTIDE SEQUENCE [LARGE SCALE GENOMIC DNA]</scope>
    <source>
        <strain evidence="5">PCC 7822</strain>
        <plasmid evidence="5">Cy782201</plasmid>
    </source>
</reference>
<feature type="domain" description="Response regulatory" evidence="3">
    <location>
        <begin position="5"/>
        <end position="122"/>
    </location>
</feature>
<protein>
    <submittedName>
        <fullName evidence="4">Response regulator receiver protein</fullName>
    </submittedName>
</protein>
<evidence type="ECO:0000313" key="4">
    <source>
        <dbReference type="EMBL" id="ADN17893.1"/>
    </source>
</evidence>
<dbReference type="PANTHER" id="PTHR44591">
    <property type="entry name" value="STRESS RESPONSE REGULATOR PROTEIN 1"/>
    <property type="match status" value="1"/>
</dbReference>
<dbReference type="PANTHER" id="PTHR44591:SF22">
    <property type="entry name" value="CHEY SUBFAMILY"/>
    <property type="match status" value="1"/>
</dbReference>
<evidence type="ECO:0000259" key="3">
    <source>
        <dbReference type="PROSITE" id="PS50110"/>
    </source>
</evidence>
<geneLocation type="plasmid" evidence="4 5">
    <name>Cy782201</name>
</geneLocation>
<dbReference type="GO" id="GO:0000160">
    <property type="term" value="P:phosphorelay signal transduction system"/>
    <property type="evidence" value="ECO:0007669"/>
    <property type="project" value="InterPro"/>
</dbReference>
<evidence type="ECO:0000256" key="2">
    <source>
        <dbReference type="PROSITE-ProRule" id="PRU00169"/>
    </source>
</evidence>
<name>E0ULR3_GLOV7</name>
<organism evidence="4 5">
    <name type="scientific">Gloeothece verrucosa (strain PCC 7822)</name>
    <name type="common">Cyanothece sp. (strain PCC 7822)</name>
    <dbReference type="NCBI Taxonomy" id="497965"/>
    <lineage>
        <taxon>Bacteria</taxon>
        <taxon>Bacillati</taxon>
        <taxon>Cyanobacteriota</taxon>
        <taxon>Cyanophyceae</taxon>
        <taxon>Oscillatoriophycideae</taxon>
        <taxon>Chroococcales</taxon>
        <taxon>Aphanothecaceae</taxon>
        <taxon>Gloeothece</taxon>
        <taxon>Gloeothece verrucosa</taxon>
    </lineage>
</organism>
<dbReference type="Proteomes" id="UP000008206">
    <property type="component" value="Plasmid Cy782201"/>
</dbReference>
<dbReference type="Pfam" id="PF00072">
    <property type="entry name" value="Response_reg"/>
    <property type="match status" value="1"/>
</dbReference>
<dbReference type="SUPFAM" id="SSF52172">
    <property type="entry name" value="CheY-like"/>
    <property type="match status" value="1"/>
</dbReference>
<evidence type="ECO:0000256" key="1">
    <source>
        <dbReference type="ARBA" id="ARBA00022553"/>
    </source>
</evidence>
<keyword evidence="4" id="KW-0614">Plasmid</keyword>
<evidence type="ECO:0000313" key="5">
    <source>
        <dbReference type="Proteomes" id="UP000008206"/>
    </source>
</evidence>
<dbReference type="SMART" id="SM00448">
    <property type="entry name" value="REC"/>
    <property type="match status" value="1"/>
</dbReference>
<feature type="modified residue" description="4-aspartylphosphate" evidence="2">
    <location>
        <position position="55"/>
    </location>
</feature>
<dbReference type="InterPro" id="IPR001789">
    <property type="entry name" value="Sig_transdc_resp-reg_receiver"/>
</dbReference>
<dbReference type="InterPro" id="IPR050595">
    <property type="entry name" value="Bact_response_regulator"/>
</dbReference>
<dbReference type="KEGG" id="cyj:Cyan7822_6046"/>
<sequence>MAKKRVLVIDDDAGVRTVVQGSLEDLAGWQVTTASTGYQGLLKANQEQFDVLILDIKMPGMNGLTVLKHLKENPKTRTLPVILLTAEIIFMEAESKNNIEIKGVITKPFNVNTLAQQIAKLVGWTLNEN</sequence>
<dbReference type="PROSITE" id="PS50110">
    <property type="entry name" value="RESPONSE_REGULATORY"/>
    <property type="match status" value="1"/>
</dbReference>
<dbReference type="AlphaFoldDB" id="E0ULR3"/>
<dbReference type="InterPro" id="IPR011006">
    <property type="entry name" value="CheY-like_superfamily"/>
</dbReference>
<dbReference type="RefSeq" id="WP_013334643.1">
    <property type="nucleotide sequence ID" value="NC_014533.1"/>
</dbReference>
<gene>
    <name evidence="4" type="ordered locus">Cyan7822_6046</name>
</gene>
<dbReference type="OrthoDB" id="424582at2"/>
<dbReference type="EMBL" id="CP002199">
    <property type="protein sequence ID" value="ADN17893.1"/>
    <property type="molecule type" value="Genomic_DNA"/>
</dbReference>
<accession>E0ULR3</accession>
<dbReference type="HOGENOM" id="CLU_000445_69_17_3"/>
<proteinExistence type="predicted"/>